<feature type="transmembrane region" description="Helical" evidence="1">
    <location>
        <begin position="177"/>
        <end position="199"/>
    </location>
</feature>
<dbReference type="AlphaFoldDB" id="A0A812C4B5"/>
<dbReference type="EMBL" id="CAHIKZ030001111">
    <property type="protein sequence ID" value="CAE1252900.1"/>
    <property type="molecule type" value="Genomic_DNA"/>
</dbReference>
<organism evidence="2 3">
    <name type="scientific">Acanthosepion pharaonis</name>
    <name type="common">Pharaoh cuttlefish</name>
    <name type="synonym">Sepia pharaonis</name>
    <dbReference type="NCBI Taxonomy" id="158019"/>
    <lineage>
        <taxon>Eukaryota</taxon>
        <taxon>Metazoa</taxon>
        <taxon>Spiralia</taxon>
        <taxon>Lophotrochozoa</taxon>
        <taxon>Mollusca</taxon>
        <taxon>Cephalopoda</taxon>
        <taxon>Coleoidea</taxon>
        <taxon>Decapodiformes</taxon>
        <taxon>Sepiida</taxon>
        <taxon>Sepiina</taxon>
        <taxon>Sepiidae</taxon>
        <taxon>Acanthosepion</taxon>
    </lineage>
</organism>
<evidence type="ECO:0000313" key="2">
    <source>
        <dbReference type="EMBL" id="CAE1252900.1"/>
    </source>
</evidence>
<gene>
    <name evidence="2" type="ORF">SPHA_28158</name>
</gene>
<evidence type="ECO:0000256" key="1">
    <source>
        <dbReference type="SAM" id="Phobius"/>
    </source>
</evidence>
<comment type="caution">
    <text evidence="2">The sequence shown here is derived from an EMBL/GenBank/DDBJ whole genome shotgun (WGS) entry which is preliminary data.</text>
</comment>
<reference evidence="2" key="1">
    <citation type="submission" date="2021-01" db="EMBL/GenBank/DDBJ databases">
        <authorList>
            <person name="Li R."/>
            <person name="Bekaert M."/>
        </authorList>
    </citation>
    <scope>NUCLEOTIDE SEQUENCE</scope>
    <source>
        <strain evidence="2">Farmed</strain>
    </source>
</reference>
<evidence type="ECO:0000313" key="3">
    <source>
        <dbReference type="Proteomes" id="UP000597762"/>
    </source>
</evidence>
<protein>
    <submittedName>
        <fullName evidence="2">Uncharacterized protein</fullName>
    </submittedName>
</protein>
<keyword evidence="3" id="KW-1185">Reference proteome</keyword>
<proteinExistence type="predicted"/>
<sequence length="260" mass="30180">MRINQLGLLTGHYPATRCTINVVSFFFLLSFLLPVSPSLFIPNNFFSLFPHPFLHLSFPSISSFFLLLTSFFFTPSSHQFPLSFLSPSFPSLLLPPHHFFFSSSFYQFFSCFIPLSNFSFSFIQQFLFSFIPLIFFHSLFFLSNFIFHFFFPIFSYRLSSMSFISPFSLLPTHFPRFFNTPIFLLYFILPTFLLSFFFLHPISSLFLPSISQLSSSGDKICFFRCDGDCPCYNTKTGTFETAYIPSFHLSPTSSFPSLLF</sequence>
<feature type="transmembrane region" description="Helical" evidence="1">
    <location>
        <begin position="53"/>
        <end position="73"/>
    </location>
</feature>
<keyword evidence="1" id="KW-1133">Transmembrane helix</keyword>
<dbReference type="Proteomes" id="UP000597762">
    <property type="component" value="Unassembled WGS sequence"/>
</dbReference>
<name>A0A812C4B5_ACAPH</name>
<keyword evidence="1" id="KW-0812">Transmembrane</keyword>
<feature type="transmembrane region" description="Helical" evidence="1">
    <location>
        <begin position="20"/>
        <end position="41"/>
    </location>
</feature>
<accession>A0A812C4B5</accession>
<keyword evidence="1" id="KW-0472">Membrane</keyword>
<feature type="transmembrane region" description="Helical" evidence="1">
    <location>
        <begin position="127"/>
        <end position="151"/>
    </location>
</feature>